<dbReference type="AlphaFoldDB" id="A0AAD8NGZ5"/>
<reference evidence="2" key="1">
    <citation type="journal article" date="2023" name="bioRxiv">
        <title>Improved chromosome-level genome assembly for marigold (Tagetes erecta).</title>
        <authorList>
            <person name="Jiang F."/>
            <person name="Yuan L."/>
            <person name="Wang S."/>
            <person name="Wang H."/>
            <person name="Xu D."/>
            <person name="Wang A."/>
            <person name="Fan W."/>
        </authorList>
    </citation>
    <scope>NUCLEOTIDE SEQUENCE</scope>
    <source>
        <strain evidence="2">WSJ</strain>
        <tissue evidence="2">Leaf</tissue>
    </source>
</reference>
<keyword evidence="3" id="KW-1185">Reference proteome</keyword>
<evidence type="ECO:0000313" key="3">
    <source>
        <dbReference type="Proteomes" id="UP001229421"/>
    </source>
</evidence>
<dbReference type="Proteomes" id="UP001229421">
    <property type="component" value="Unassembled WGS sequence"/>
</dbReference>
<comment type="caution">
    <text evidence="2">The sequence shown here is derived from an EMBL/GenBank/DDBJ whole genome shotgun (WGS) entry which is preliminary data.</text>
</comment>
<proteinExistence type="predicted"/>
<evidence type="ECO:0000313" key="2">
    <source>
        <dbReference type="EMBL" id="KAK1407656.1"/>
    </source>
</evidence>
<accession>A0AAD8NGZ5</accession>
<dbReference type="PANTHER" id="PTHR23272">
    <property type="entry name" value="BED FINGER-RELATED"/>
    <property type="match status" value="1"/>
</dbReference>
<dbReference type="InterPro" id="IPR008906">
    <property type="entry name" value="HATC_C_dom"/>
</dbReference>
<name>A0AAD8NGZ5_TARER</name>
<feature type="domain" description="HAT C-terminal dimerisation" evidence="1">
    <location>
        <begin position="93"/>
        <end position="149"/>
    </location>
</feature>
<evidence type="ECO:0000259" key="1">
    <source>
        <dbReference type="Pfam" id="PF05699"/>
    </source>
</evidence>
<organism evidence="2 3">
    <name type="scientific">Tagetes erecta</name>
    <name type="common">African marigold</name>
    <dbReference type="NCBI Taxonomy" id="13708"/>
    <lineage>
        <taxon>Eukaryota</taxon>
        <taxon>Viridiplantae</taxon>
        <taxon>Streptophyta</taxon>
        <taxon>Embryophyta</taxon>
        <taxon>Tracheophyta</taxon>
        <taxon>Spermatophyta</taxon>
        <taxon>Magnoliopsida</taxon>
        <taxon>eudicotyledons</taxon>
        <taxon>Gunneridae</taxon>
        <taxon>Pentapetalae</taxon>
        <taxon>asterids</taxon>
        <taxon>campanulids</taxon>
        <taxon>Asterales</taxon>
        <taxon>Asteraceae</taxon>
        <taxon>Asteroideae</taxon>
        <taxon>Heliantheae alliance</taxon>
        <taxon>Tageteae</taxon>
        <taxon>Tagetes</taxon>
    </lineage>
</organism>
<dbReference type="SUPFAM" id="SSF53098">
    <property type="entry name" value="Ribonuclease H-like"/>
    <property type="match status" value="1"/>
</dbReference>
<dbReference type="PANTHER" id="PTHR23272:SF177">
    <property type="entry name" value="ZINC FINGER BED DOMAIN-CONTAINING PROTEIN RICESLEEPER 1-LIKE"/>
    <property type="match status" value="1"/>
</dbReference>
<dbReference type="InterPro" id="IPR012337">
    <property type="entry name" value="RNaseH-like_sf"/>
</dbReference>
<gene>
    <name evidence="2" type="ORF">QVD17_39277</name>
</gene>
<sequence length="179" mass="20014">MDIEEIMAKRFEMAMVSSEISLSRNELDKYLGEELNPRTHILTFNNGGGSINADIPCLLRWLEIFFPFQFPQLLQSPLLAPVDGCSILPNVLNPKYPVLAKMARDIFSIPVSTVASESAFSTGGRVLDSFQTSLTPKMVEALVCAQDWLHEMENMEEDLKDLAMEQPTIVIDETAEDTS</sequence>
<protein>
    <recommendedName>
        <fullName evidence="1">HAT C-terminal dimerisation domain-containing protein</fullName>
    </recommendedName>
</protein>
<dbReference type="EMBL" id="JAUHHV010000011">
    <property type="protein sequence ID" value="KAK1407656.1"/>
    <property type="molecule type" value="Genomic_DNA"/>
</dbReference>
<dbReference type="Pfam" id="PF05699">
    <property type="entry name" value="Dimer_Tnp_hAT"/>
    <property type="match status" value="1"/>
</dbReference>
<dbReference type="GO" id="GO:0046983">
    <property type="term" value="F:protein dimerization activity"/>
    <property type="evidence" value="ECO:0007669"/>
    <property type="project" value="InterPro"/>
</dbReference>